<organism evidence="1 2">
    <name type="scientific">Naganishia cerealis</name>
    <dbReference type="NCBI Taxonomy" id="610337"/>
    <lineage>
        <taxon>Eukaryota</taxon>
        <taxon>Fungi</taxon>
        <taxon>Dikarya</taxon>
        <taxon>Basidiomycota</taxon>
        <taxon>Agaricomycotina</taxon>
        <taxon>Tremellomycetes</taxon>
        <taxon>Filobasidiales</taxon>
        <taxon>Filobasidiaceae</taxon>
        <taxon>Naganishia</taxon>
    </lineage>
</organism>
<gene>
    <name evidence="1" type="ORF">QFC19_002094</name>
</gene>
<keyword evidence="2" id="KW-1185">Reference proteome</keyword>
<dbReference type="EMBL" id="JASBWR010000017">
    <property type="protein sequence ID" value="KAJ9109653.1"/>
    <property type="molecule type" value="Genomic_DNA"/>
</dbReference>
<evidence type="ECO:0000313" key="1">
    <source>
        <dbReference type="EMBL" id="KAJ9109653.1"/>
    </source>
</evidence>
<name>A0ACC2WE25_9TREE</name>
<sequence>MENGTESQVSYISGDKARLLQDTVEMYQKLDVSPIGSTSSNTSNNFSNTSSNSSNTDTQATEDDATVGLSKAFDGLTVKESVLTYYGPTSYMSVFMNDSYSRRMFHQYTQSQLQGYREQWEMPYSKTPCSDSAPTQDESKVVSDLPPLRIVTFLVETFFETLYPFAPFINKSPFMEEMKLALAQTGNRTVVTPQGKQLHSTIALVLIMMRFSFLTLPFQQYYSNSLSGKIQMMMKEIVENQVDVRPSYIGRANILVSAAGCFSNISLRAIQAALLLRTYKLFCPEGNDGGTESSILIGSLIQMARFHGLHRNPDFYKSTIVDVETKHLWRKIWAQLLYLDASQSFNLGSQLMIYEEENFPFLEVPNFAITDEPLIVNNFAVKAQVAQILRNLIKLTTKDGHTKKSMLLELANTIESLMCNKIRVFEQLYIAEFNDVNGAISSDVCDRALEFCLRLDLTYKLYIIYFLLYSSSDDLASKENYFSAAVESGLIILRIGIAFCDTPHLFFGAQLEKVIAQNIFLAVYRTVVSLTSIVPRIIDGTFSLNNAVKKFTSPDSAGLVTWLNVDFDNEQAGLHSLLTKFQSLYFSTTNLASTYFLCYRVSWGMKYVLDYVAENYPSVIEDKMREEQILFSDEFSDIYSTLGEMWNSESVINFDYIFASLGVENLGTGLET</sequence>
<protein>
    <submittedName>
        <fullName evidence="1">Uncharacterized protein</fullName>
    </submittedName>
</protein>
<dbReference type="Proteomes" id="UP001241377">
    <property type="component" value="Unassembled WGS sequence"/>
</dbReference>
<proteinExistence type="predicted"/>
<accession>A0ACC2WE25</accession>
<evidence type="ECO:0000313" key="2">
    <source>
        <dbReference type="Proteomes" id="UP001241377"/>
    </source>
</evidence>
<comment type="caution">
    <text evidence="1">The sequence shown here is derived from an EMBL/GenBank/DDBJ whole genome shotgun (WGS) entry which is preliminary data.</text>
</comment>
<reference evidence="1" key="1">
    <citation type="submission" date="2023-04" db="EMBL/GenBank/DDBJ databases">
        <title>Draft Genome sequencing of Naganishia species isolated from polar environments using Oxford Nanopore Technology.</title>
        <authorList>
            <person name="Leo P."/>
            <person name="Venkateswaran K."/>
        </authorList>
    </citation>
    <scope>NUCLEOTIDE SEQUENCE</scope>
    <source>
        <strain evidence="1">MNA-CCFEE 5261</strain>
    </source>
</reference>